<dbReference type="OrthoDB" id="9789605at2"/>
<name>A0A4Z1BPX0_9GAMM</name>
<keyword evidence="2" id="KW-0808">Transferase</keyword>
<dbReference type="InterPro" id="IPR016181">
    <property type="entry name" value="Acyl_CoA_acyltransferase"/>
</dbReference>
<dbReference type="RefSeq" id="WP_135803430.1">
    <property type="nucleotide sequence ID" value="NZ_SRPF01000003.1"/>
</dbReference>
<evidence type="ECO:0000313" key="2">
    <source>
        <dbReference type="EMBL" id="TGN39121.1"/>
    </source>
</evidence>
<dbReference type="PANTHER" id="PTHR43451:SF1">
    <property type="entry name" value="ACETYLTRANSFERASE"/>
    <property type="match status" value="1"/>
</dbReference>
<gene>
    <name evidence="2" type="ORF">E5Q11_10700</name>
</gene>
<dbReference type="CDD" id="cd04301">
    <property type="entry name" value="NAT_SF"/>
    <property type="match status" value="1"/>
</dbReference>
<dbReference type="SUPFAM" id="SSF55729">
    <property type="entry name" value="Acyl-CoA N-acyltransferases (Nat)"/>
    <property type="match status" value="1"/>
</dbReference>
<proteinExistence type="predicted"/>
<dbReference type="Proteomes" id="UP000298325">
    <property type="component" value="Unassembled WGS sequence"/>
</dbReference>
<dbReference type="PANTHER" id="PTHR43451">
    <property type="entry name" value="ACETYLTRANSFERASE (GNAT) FAMILY PROTEIN"/>
    <property type="match status" value="1"/>
</dbReference>
<evidence type="ECO:0000259" key="1">
    <source>
        <dbReference type="PROSITE" id="PS51186"/>
    </source>
</evidence>
<dbReference type="GO" id="GO:0016747">
    <property type="term" value="F:acyltransferase activity, transferring groups other than amino-acyl groups"/>
    <property type="evidence" value="ECO:0007669"/>
    <property type="project" value="InterPro"/>
</dbReference>
<feature type="domain" description="N-acetyltransferase" evidence="1">
    <location>
        <begin position="1"/>
        <end position="148"/>
    </location>
</feature>
<reference evidence="2 3" key="1">
    <citation type="submission" date="2019-04" db="EMBL/GenBank/DDBJ databases">
        <authorList>
            <person name="Park S."/>
            <person name="Yoon J.-H."/>
        </authorList>
    </citation>
    <scope>NUCLEOTIDE SEQUENCE [LARGE SCALE GENOMIC DNA]</scope>
    <source>
        <strain evidence="2 3">HJM-18</strain>
    </source>
</reference>
<protein>
    <submittedName>
        <fullName evidence="2">GNAT family N-acetyltransferase</fullName>
    </submittedName>
</protein>
<dbReference type="InterPro" id="IPR000182">
    <property type="entry name" value="GNAT_dom"/>
</dbReference>
<sequence>MNIRKASVEDASEIKELVSSLSHFYLKDENSLLPEWFSKTLELSEFELRLSSEDFSSFVYSINDVIVGYISIKESSHLYHLFVAENYQGKGIAKELWNYATSDSGIDIYTVRSSIFAVPVYRRFGFKESEEATSKDGISFQSMVLVRS</sequence>
<keyword evidence="3" id="KW-1185">Reference proteome</keyword>
<dbReference type="Gene3D" id="3.40.630.30">
    <property type="match status" value="1"/>
</dbReference>
<dbReference type="PROSITE" id="PS51186">
    <property type="entry name" value="GNAT"/>
    <property type="match status" value="1"/>
</dbReference>
<dbReference type="InterPro" id="IPR052564">
    <property type="entry name" value="N-acetyltrans/Recomb-assoc"/>
</dbReference>
<accession>A0A4Z1BPX0</accession>
<dbReference type="Pfam" id="PF13673">
    <property type="entry name" value="Acetyltransf_10"/>
    <property type="match status" value="1"/>
</dbReference>
<comment type="caution">
    <text evidence="2">The sequence shown here is derived from an EMBL/GenBank/DDBJ whole genome shotgun (WGS) entry which is preliminary data.</text>
</comment>
<dbReference type="AlphaFoldDB" id="A0A4Z1BPX0"/>
<evidence type="ECO:0000313" key="3">
    <source>
        <dbReference type="Proteomes" id="UP000298325"/>
    </source>
</evidence>
<dbReference type="EMBL" id="SRPF01000003">
    <property type="protein sequence ID" value="TGN39121.1"/>
    <property type="molecule type" value="Genomic_DNA"/>
</dbReference>
<organism evidence="2 3">
    <name type="scientific">Marinobacter confluentis</name>
    <dbReference type="NCBI Taxonomy" id="1697557"/>
    <lineage>
        <taxon>Bacteria</taxon>
        <taxon>Pseudomonadati</taxon>
        <taxon>Pseudomonadota</taxon>
        <taxon>Gammaproteobacteria</taxon>
        <taxon>Pseudomonadales</taxon>
        <taxon>Marinobacteraceae</taxon>
        <taxon>Marinobacter</taxon>
    </lineage>
</organism>